<feature type="region of interest" description="Disordered" evidence="1">
    <location>
        <begin position="372"/>
        <end position="415"/>
    </location>
</feature>
<dbReference type="Pfam" id="PF01585">
    <property type="entry name" value="G-patch"/>
    <property type="match status" value="1"/>
</dbReference>
<dbReference type="AlphaFoldDB" id="A0AAG5DFZ7"/>
<dbReference type="InterPro" id="IPR053027">
    <property type="entry name" value="AGGF1"/>
</dbReference>
<evidence type="ECO:0000313" key="4">
    <source>
        <dbReference type="EnsemblMetazoa" id="ENSAATROPP009755"/>
    </source>
</evidence>
<dbReference type="PROSITE" id="PS50006">
    <property type="entry name" value="FHA_DOMAIN"/>
    <property type="match status" value="1"/>
</dbReference>
<evidence type="ECO:0000259" key="3">
    <source>
        <dbReference type="PROSITE" id="PS50174"/>
    </source>
</evidence>
<protein>
    <recommendedName>
        <fullName evidence="6">Angiogenic factor with G patch and FHA domains 1</fullName>
    </recommendedName>
</protein>
<dbReference type="InterPro" id="IPR008984">
    <property type="entry name" value="SMAD_FHA_dom_sf"/>
</dbReference>
<dbReference type="Gene3D" id="2.60.200.20">
    <property type="match status" value="1"/>
</dbReference>
<keyword evidence="5" id="KW-1185">Reference proteome</keyword>
<dbReference type="SMART" id="SM00443">
    <property type="entry name" value="G_patch"/>
    <property type="match status" value="1"/>
</dbReference>
<dbReference type="SMART" id="SM00240">
    <property type="entry name" value="FHA"/>
    <property type="match status" value="1"/>
</dbReference>
<dbReference type="InterPro" id="IPR000253">
    <property type="entry name" value="FHA_dom"/>
</dbReference>
<dbReference type="PANTHER" id="PTHR23106">
    <property type="entry name" value="ANGIOGENIC FACTOR WITH G PATCH AND FHA DOMAINS 1"/>
    <property type="match status" value="1"/>
</dbReference>
<dbReference type="PANTHER" id="PTHR23106:SF24">
    <property type="entry name" value="ANGIOGENIC FACTOR WITH G PATCH AND FHA DOMAINS 1"/>
    <property type="match status" value="1"/>
</dbReference>
<dbReference type="Pfam" id="PF00498">
    <property type="entry name" value="FHA"/>
    <property type="match status" value="1"/>
</dbReference>
<dbReference type="PROSITE" id="PS50174">
    <property type="entry name" value="G_PATCH"/>
    <property type="match status" value="1"/>
</dbReference>
<feature type="compositionally biased region" description="Polar residues" evidence="1">
    <location>
        <begin position="406"/>
        <end position="415"/>
    </location>
</feature>
<dbReference type="EnsemblMetazoa" id="ENSAATROPT010813">
    <property type="protein sequence ID" value="ENSAATROPP009755"/>
    <property type="gene ID" value="ENSAATROPG008784"/>
</dbReference>
<dbReference type="GO" id="GO:0003676">
    <property type="term" value="F:nucleic acid binding"/>
    <property type="evidence" value="ECO:0007669"/>
    <property type="project" value="InterPro"/>
</dbReference>
<reference evidence="4" key="1">
    <citation type="submission" date="2024-04" db="UniProtKB">
        <authorList>
            <consortium name="EnsemblMetazoa"/>
        </authorList>
    </citation>
    <scope>IDENTIFICATION</scope>
    <source>
        <strain evidence="4">EBRO</strain>
    </source>
</reference>
<sequence>MRRKSPRFKLFRITNLYDVTANQLCHYVHTLHSHIRKQNARIQRLKKKVKSLRFHRIQSCERNGDEKEQTSEHVEEDAGAVEPLDIKAFVDDIKKTAQDVDIQNRYIYEPTSGLYYDPETGYYYNSIYGLHYDGHRGCYLKYNEDTKEYDFYSQVVPETMLEAEPKAKQKVPNSSPSPSLDDSLIARFSSLEIDRMRHNALDVAKRYPPSLRMIVKETNVKDLKIGSLFIVTCKGGSLGREGNHDVIIPDINVSKRHLQFTYNAKKGSYQFVDLGSRNGTLYNGVRVPIKEKLAQSEPQTLVHGSVLQLNQTKLLCHVHEGNSTCGKCEPGLLVSAEPTAPVENVSKITKPVSHKQGLKLIQKRFGLENEKYVPSGEAGSNAPDYQDRAAVRRKVKGSSNEHEKTQVASLDQSIGSNNKGFQMLSKLGWNEGKPLGKNDDGLTEPIPLKSNVGTSGLGSLHQMAIGSSSVKPIDPRRHSIWRKTQERFERSTVFKAASSEDSE</sequence>
<dbReference type="InterPro" id="IPR035624">
    <property type="entry name" value="AGGF1_OCRE"/>
</dbReference>
<feature type="domain" description="FHA" evidence="2">
    <location>
        <begin position="236"/>
        <end position="287"/>
    </location>
</feature>
<proteinExistence type="predicted"/>
<organism evidence="4 5">
    <name type="scientific">Anopheles atroparvus</name>
    <name type="common">European mosquito</name>
    <dbReference type="NCBI Taxonomy" id="41427"/>
    <lineage>
        <taxon>Eukaryota</taxon>
        <taxon>Metazoa</taxon>
        <taxon>Ecdysozoa</taxon>
        <taxon>Arthropoda</taxon>
        <taxon>Hexapoda</taxon>
        <taxon>Insecta</taxon>
        <taxon>Pterygota</taxon>
        <taxon>Neoptera</taxon>
        <taxon>Endopterygota</taxon>
        <taxon>Diptera</taxon>
        <taxon>Nematocera</taxon>
        <taxon>Culicoidea</taxon>
        <taxon>Culicidae</taxon>
        <taxon>Anophelinae</taxon>
        <taxon>Anopheles</taxon>
    </lineage>
</organism>
<dbReference type="Proteomes" id="UP000075880">
    <property type="component" value="Unassembled WGS sequence"/>
</dbReference>
<dbReference type="InterPro" id="IPR041591">
    <property type="entry name" value="OCRE"/>
</dbReference>
<name>A0AAG5DFZ7_ANOAO</name>
<dbReference type="Pfam" id="PF17780">
    <property type="entry name" value="OCRE"/>
    <property type="match status" value="1"/>
</dbReference>
<evidence type="ECO:0000259" key="2">
    <source>
        <dbReference type="PROSITE" id="PS50006"/>
    </source>
</evidence>
<evidence type="ECO:0008006" key="6">
    <source>
        <dbReference type="Google" id="ProtNLM"/>
    </source>
</evidence>
<dbReference type="InterPro" id="IPR000467">
    <property type="entry name" value="G_patch_dom"/>
</dbReference>
<accession>A0AAG5DFZ7</accession>
<dbReference type="SUPFAM" id="SSF49879">
    <property type="entry name" value="SMAD/FHA domain"/>
    <property type="match status" value="1"/>
</dbReference>
<dbReference type="CDD" id="cd16164">
    <property type="entry name" value="OCRE_VG5Q"/>
    <property type="match status" value="1"/>
</dbReference>
<evidence type="ECO:0000313" key="5">
    <source>
        <dbReference type="Proteomes" id="UP000075880"/>
    </source>
</evidence>
<feature type="domain" description="G-patch" evidence="3">
    <location>
        <begin position="416"/>
        <end position="462"/>
    </location>
</feature>
<evidence type="ECO:0000256" key="1">
    <source>
        <dbReference type="SAM" id="MobiDB-lite"/>
    </source>
</evidence>